<dbReference type="AlphaFoldDB" id="A0A3Q3N8X9"/>
<dbReference type="InterPro" id="IPR000315">
    <property type="entry name" value="Znf_B-box"/>
</dbReference>
<dbReference type="CDD" id="cd13733">
    <property type="entry name" value="SPRY_PRY_C-I_1"/>
    <property type="match status" value="1"/>
</dbReference>
<dbReference type="SUPFAM" id="SSF57850">
    <property type="entry name" value="RING/U-box"/>
    <property type="match status" value="1"/>
</dbReference>
<dbReference type="SMART" id="SM00184">
    <property type="entry name" value="RING"/>
    <property type="match status" value="1"/>
</dbReference>
<dbReference type="InterPro" id="IPR013320">
    <property type="entry name" value="ConA-like_dom_sf"/>
</dbReference>
<keyword evidence="2" id="KW-0479">Metal-binding</keyword>
<evidence type="ECO:0000256" key="6">
    <source>
        <dbReference type="PROSITE-ProRule" id="PRU00024"/>
    </source>
</evidence>
<dbReference type="PROSITE" id="PS50089">
    <property type="entry name" value="ZF_RING_2"/>
    <property type="match status" value="1"/>
</dbReference>
<dbReference type="Pfam" id="PF15227">
    <property type="entry name" value="zf-C3HC4_4"/>
    <property type="match status" value="1"/>
</dbReference>
<evidence type="ECO:0000256" key="2">
    <source>
        <dbReference type="ARBA" id="ARBA00022723"/>
    </source>
</evidence>
<name>A0A3Q3N8X9_9TELE</name>
<dbReference type="GO" id="GO:0008270">
    <property type="term" value="F:zinc ion binding"/>
    <property type="evidence" value="ECO:0007669"/>
    <property type="project" value="UniProtKB-KW"/>
</dbReference>
<dbReference type="OrthoDB" id="6270329at2759"/>
<dbReference type="InterPro" id="IPR043136">
    <property type="entry name" value="B30.2/SPRY_sf"/>
</dbReference>
<dbReference type="Gene3D" id="4.10.830.40">
    <property type="match status" value="1"/>
</dbReference>
<dbReference type="PROSITE" id="PS00518">
    <property type="entry name" value="ZF_RING_1"/>
    <property type="match status" value="1"/>
</dbReference>
<protein>
    <submittedName>
        <fullName evidence="10">Nuclear factor 7, ovary-like</fullName>
    </submittedName>
</protein>
<dbReference type="SUPFAM" id="SSF57845">
    <property type="entry name" value="B-box zinc-binding domain"/>
    <property type="match status" value="1"/>
</dbReference>
<keyword evidence="3 6" id="KW-0863">Zinc-finger</keyword>
<dbReference type="SMART" id="SM00589">
    <property type="entry name" value="PRY"/>
    <property type="match status" value="1"/>
</dbReference>
<dbReference type="InParanoid" id="A0A3Q3N8X9"/>
<keyword evidence="1" id="KW-0399">Innate immunity</keyword>
<dbReference type="InterPro" id="IPR003879">
    <property type="entry name" value="Butyrophylin_SPRY"/>
</dbReference>
<keyword evidence="4" id="KW-0862">Zinc</keyword>
<keyword evidence="5" id="KW-0391">Immunity</keyword>
<evidence type="ECO:0000256" key="4">
    <source>
        <dbReference type="ARBA" id="ARBA00022833"/>
    </source>
</evidence>
<feature type="domain" description="RING-type" evidence="7">
    <location>
        <begin position="15"/>
        <end position="56"/>
    </location>
</feature>
<dbReference type="STRING" id="205130.ENSMAMP00000028694"/>
<organism evidence="10 11">
    <name type="scientific">Mastacembelus armatus</name>
    <name type="common">zig-zag eel</name>
    <dbReference type="NCBI Taxonomy" id="205130"/>
    <lineage>
        <taxon>Eukaryota</taxon>
        <taxon>Metazoa</taxon>
        <taxon>Chordata</taxon>
        <taxon>Craniata</taxon>
        <taxon>Vertebrata</taxon>
        <taxon>Euteleostomi</taxon>
        <taxon>Actinopterygii</taxon>
        <taxon>Neopterygii</taxon>
        <taxon>Teleostei</taxon>
        <taxon>Neoteleostei</taxon>
        <taxon>Acanthomorphata</taxon>
        <taxon>Anabantaria</taxon>
        <taxon>Synbranchiformes</taxon>
        <taxon>Mastacembelidae</taxon>
        <taxon>Mastacembelus</taxon>
    </lineage>
</organism>
<accession>A0A3Q3N8X9</accession>
<evidence type="ECO:0000259" key="9">
    <source>
        <dbReference type="PROSITE" id="PS50188"/>
    </source>
</evidence>
<dbReference type="InterPro" id="IPR058030">
    <property type="entry name" value="TRIM8/14/16/25/29/45/65_CC"/>
</dbReference>
<dbReference type="PROSITE" id="PS50188">
    <property type="entry name" value="B302_SPRY"/>
    <property type="match status" value="1"/>
</dbReference>
<dbReference type="RefSeq" id="XP_026186859.1">
    <property type="nucleotide sequence ID" value="XM_026331074.1"/>
</dbReference>
<reference evidence="10" key="1">
    <citation type="submission" date="2025-08" db="UniProtKB">
        <authorList>
            <consortium name="Ensembl"/>
        </authorList>
    </citation>
    <scope>IDENTIFICATION</scope>
</reference>
<dbReference type="Pfam" id="PF00622">
    <property type="entry name" value="SPRY"/>
    <property type="match status" value="1"/>
</dbReference>
<keyword evidence="11" id="KW-1185">Reference proteome</keyword>
<dbReference type="GeneTree" id="ENSGT01040000240385"/>
<dbReference type="SUPFAM" id="SSF49899">
    <property type="entry name" value="Concanavalin A-like lectins/glucanases"/>
    <property type="match status" value="1"/>
</dbReference>
<dbReference type="CDD" id="cd19769">
    <property type="entry name" value="Bbox2_TRIM16-like"/>
    <property type="match status" value="1"/>
</dbReference>
<dbReference type="InterPro" id="IPR001870">
    <property type="entry name" value="B30.2/SPRY"/>
</dbReference>
<dbReference type="InterPro" id="IPR013083">
    <property type="entry name" value="Znf_RING/FYVE/PHD"/>
</dbReference>
<evidence type="ECO:0000313" key="10">
    <source>
        <dbReference type="Ensembl" id="ENSMAMP00000028694.1"/>
    </source>
</evidence>
<proteinExistence type="predicted"/>
<dbReference type="PRINTS" id="PR01407">
    <property type="entry name" value="BUTYPHLNCDUF"/>
</dbReference>
<dbReference type="FunFam" id="2.60.120.920:FF:000004">
    <property type="entry name" value="Butyrophilin subfamily 1 member A1"/>
    <property type="match status" value="1"/>
</dbReference>
<dbReference type="InterPro" id="IPR051051">
    <property type="entry name" value="E3_ubiq-ligase_TRIM/RNF"/>
</dbReference>
<dbReference type="Gene3D" id="3.30.160.60">
    <property type="entry name" value="Classic Zinc Finger"/>
    <property type="match status" value="1"/>
</dbReference>
<dbReference type="Ensembl" id="ENSMAMT00000029437.2">
    <property type="protein sequence ID" value="ENSMAMP00000028694.1"/>
    <property type="gene ID" value="ENSMAMG00000019309.2"/>
</dbReference>
<dbReference type="GO" id="GO:0045087">
    <property type="term" value="P:innate immune response"/>
    <property type="evidence" value="ECO:0007669"/>
    <property type="project" value="UniProtKB-KW"/>
</dbReference>
<evidence type="ECO:0000256" key="1">
    <source>
        <dbReference type="ARBA" id="ARBA00022588"/>
    </source>
</evidence>
<sequence>MASARSLMPEENFQCSICLNVFNKPTSIPCGHNFCLDCITDYWDTKMNLFECPLCKETFLSRPMLRVNTVINEMAEKFKIIGHSTSPEQAANGNVLCDVCTGAKLMALKSCLVCLVTYCETHLEPHQRISALKKHKLINPVKDLESRICKMHDKPLELFCRFDQEFACETCKESDHKSHDIVTLEEEAQIRKTQLGIEKKGTDQMIEVRQQKIQEIHKLVEASRNNAAQALSYSMHAMTVMVDYIKKSQAELTGVIEKKLKKTETAAEVFIKELEGEIMQIKEKNLQLNQVSHAIDPFIFLESFLSLTIIPPQVKDWSDVTLNSDEFTAQGALAKLETTVREEISMLCDPDLIKKQQHAVDVTLDPDTANPLLIVSEDGKQVTHGDRKQNLPHKPQRFDNVLNILAKEGYSSGKFYYEVQVKDKTEWDLGVANQSINRKGDIRLSPKNGYWTIWLRKGHELTANTGPAINLHVKEIPQKVGVFVDYEEGQVSFYNVDTRAKIFSFTGCNFTEKLFPFFSPCYNDKGKNSAPLILTLVKNNT</sequence>
<dbReference type="Pfam" id="PF13765">
    <property type="entry name" value="PRY"/>
    <property type="match status" value="1"/>
</dbReference>
<dbReference type="Gene3D" id="3.30.40.10">
    <property type="entry name" value="Zinc/RING finger domain, C3HC4 (zinc finger)"/>
    <property type="match status" value="1"/>
</dbReference>
<dbReference type="PANTHER" id="PTHR25465">
    <property type="entry name" value="B-BOX DOMAIN CONTAINING"/>
    <property type="match status" value="1"/>
</dbReference>
<dbReference type="InterPro" id="IPR017907">
    <property type="entry name" value="Znf_RING_CS"/>
</dbReference>
<dbReference type="PROSITE" id="PS50119">
    <property type="entry name" value="ZF_BBOX"/>
    <property type="match status" value="1"/>
</dbReference>
<dbReference type="Pfam" id="PF00643">
    <property type="entry name" value="zf-B_box"/>
    <property type="match status" value="1"/>
</dbReference>
<dbReference type="Proteomes" id="UP000261640">
    <property type="component" value="Unplaced"/>
</dbReference>
<evidence type="ECO:0000259" key="8">
    <source>
        <dbReference type="PROSITE" id="PS50119"/>
    </source>
</evidence>
<dbReference type="GeneID" id="113144829"/>
<dbReference type="Pfam" id="PF25600">
    <property type="entry name" value="TRIM_CC"/>
    <property type="match status" value="1"/>
</dbReference>
<dbReference type="PANTHER" id="PTHR25465:SF32">
    <property type="entry name" value="BLOODTHIRSTY-RELATED GENE FAMILY, MEMBER 16 ISOFORM X1-RELATED"/>
    <property type="match status" value="1"/>
</dbReference>
<evidence type="ECO:0000256" key="3">
    <source>
        <dbReference type="ARBA" id="ARBA00022771"/>
    </source>
</evidence>
<dbReference type="InterPro" id="IPR001841">
    <property type="entry name" value="Znf_RING"/>
</dbReference>
<feature type="domain" description="B30.2/SPRY" evidence="9">
    <location>
        <begin position="342"/>
        <end position="539"/>
    </location>
</feature>
<feature type="domain" description="B box-type" evidence="8">
    <location>
        <begin position="144"/>
        <end position="184"/>
    </location>
</feature>
<dbReference type="Gene3D" id="2.60.120.920">
    <property type="match status" value="1"/>
</dbReference>
<dbReference type="InterPro" id="IPR003877">
    <property type="entry name" value="SPRY_dom"/>
</dbReference>
<dbReference type="SMART" id="SM00449">
    <property type="entry name" value="SPRY"/>
    <property type="match status" value="1"/>
</dbReference>
<reference evidence="10" key="2">
    <citation type="submission" date="2025-09" db="UniProtKB">
        <authorList>
            <consortium name="Ensembl"/>
        </authorList>
    </citation>
    <scope>IDENTIFICATION</scope>
</reference>
<dbReference type="GO" id="GO:0005737">
    <property type="term" value="C:cytoplasm"/>
    <property type="evidence" value="ECO:0007669"/>
    <property type="project" value="UniProtKB-ARBA"/>
</dbReference>
<dbReference type="SMART" id="SM00336">
    <property type="entry name" value="BBOX"/>
    <property type="match status" value="1"/>
</dbReference>
<dbReference type="InterPro" id="IPR006574">
    <property type="entry name" value="PRY"/>
</dbReference>
<evidence type="ECO:0000313" key="11">
    <source>
        <dbReference type="Proteomes" id="UP000261640"/>
    </source>
</evidence>
<evidence type="ECO:0000256" key="5">
    <source>
        <dbReference type="ARBA" id="ARBA00022859"/>
    </source>
</evidence>
<evidence type="ECO:0000259" key="7">
    <source>
        <dbReference type="PROSITE" id="PS50089"/>
    </source>
</evidence>